<dbReference type="GO" id="GO:0050868">
    <property type="term" value="P:negative regulation of T cell activation"/>
    <property type="evidence" value="ECO:0000318"/>
    <property type="project" value="GO_Central"/>
</dbReference>
<feature type="compositionally biased region" description="Low complexity" evidence="1">
    <location>
        <begin position="218"/>
        <end position="230"/>
    </location>
</feature>
<feature type="compositionally biased region" description="Basic and acidic residues" evidence="1">
    <location>
        <begin position="395"/>
        <end position="407"/>
    </location>
</feature>
<evidence type="ECO:0000313" key="3">
    <source>
        <dbReference type="Ensembl" id="ENSOANP00000041741.1"/>
    </source>
</evidence>
<dbReference type="GO" id="GO:0046649">
    <property type="term" value="P:lymphocyte activation"/>
    <property type="evidence" value="ECO:0000318"/>
    <property type="project" value="GO_Central"/>
</dbReference>
<organism evidence="3 4">
    <name type="scientific">Ornithorhynchus anatinus</name>
    <name type="common">Duckbill platypus</name>
    <dbReference type="NCBI Taxonomy" id="9258"/>
    <lineage>
        <taxon>Eukaryota</taxon>
        <taxon>Metazoa</taxon>
        <taxon>Chordata</taxon>
        <taxon>Craniata</taxon>
        <taxon>Vertebrata</taxon>
        <taxon>Euteleostomi</taxon>
        <taxon>Mammalia</taxon>
        <taxon>Monotremata</taxon>
        <taxon>Ornithorhynchidae</taxon>
        <taxon>Ornithorhynchus</taxon>
    </lineage>
</organism>
<keyword evidence="2" id="KW-0472">Membrane</keyword>
<keyword evidence="4" id="KW-1185">Reference proteome</keyword>
<reference evidence="3 4" key="1">
    <citation type="journal article" date="2008" name="Nature">
        <title>Genome analysis of the platypus reveals unique signatures of evolution.</title>
        <authorList>
            <person name="Warren W.C."/>
            <person name="Hillier L.W."/>
            <person name="Marshall Graves J.A."/>
            <person name="Birney E."/>
            <person name="Ponting C.P."/>
            <person name="Grutzner F."/>
            <person name="Belov K."/>
            <person name="Miller W."/>
            <person name="Clarke L."/>
            <person name="Chinwalla A.T."/>
            <person name="Yang S.P."/>
            <person name="Heger A."/>
            <person name="Locke D.P."/>
            <person name="Miethke P."/>
            <person name="Waters P.D."/>
            <person name="Veyrunes F."/>
            <person name="Fulton L."/>
            <person name="Fulton B."/>
            <person name="Graves T."/>
            <person name="Wallis J."/>
            <person name="Puente X.S."/>
            <person name="Lopez-Otin C."/>
            <person name="Ordonez G.R."/>
            <person name="Eichler E.E."/>
            <person name="Chen L."/>
            <person name="Cheng Z."/>
            <person name="Deakin J.E."/>
            <person name="Alsop A."/>
            <person name="Thompson K."/>
            <person name="Kirby P."/>
            <person name="Papenfuss A.T."/>
            <person name="Wakefield M.J."/>
            <person name="Olender T."/>
            <person name="Lancet D."/>
            <person name="Huttley G.A."/>
            <person name="Smit A.F."/>
            <person name="Pask A."/>
            <person name="Temple-Smith P."/>
            <person name="Batzer M.A."/>
            <person name="Walker J.A."/>
            <person name="Konkel M.K."/>
            <person name="Harris R.S."/>
            <person name="Whittington C.M."/>
            <person name="Wong E.S."/>
            <person name="Gemmell N.J."/>
            <person name="Buschiazzo E."/>
            <person name="Vargas Jentzsch I.M."/>
            <person name="Merkel A."/>
            <person name="Schmitz J."/>
            <person name="Zemann A."/>
            <person name="Churakov G."/>
            <person name="Kriegs J.O."/>
            <person name="Brosius J."/>
            <person name="Murchison E.P."/>
            <person name="Sachidanandam R."/>
            <person name="Smith C."/>
            <person name="Hannon G.J."/>
            <person name="Tsend-Ayush E."/>
            <person name="McMillan D."/>
            <person name="Attenborough R."/>
            <person name="Rens W."/>
            <person name="Ferguson-Smith M."/>
            <person name="Lefevre C.M."/>
            <person name="Sharp J.A."/>
            <person name="Nicholas K.R."/>
            <person name="Ray D.A."/>
            <person name="Kube M."/>
            <person name="Reinhardt R."/>
            <person name="Pringle T.H."/>
            <person name="Taylor J."/>
            <person name="Jones R.C."/>
            <person name="Nixon B."/>
            <person name="Dacheux J.L."/>
            <person name="Niwa H."/>
            <person name="Sekita Y."/>
            <person name="Huang X."/>
            <person name="Stark A."/>
            <person name="Kheradpour P."/>
            <person name="Kellis M."/>
            <person name="Flicek P."/>
            <person name="Chen Y."/>
            <person name="Webber C."/>
            <person name="Hardison R."/>
            <person name="Nelson J."/>
            <person name="Hallsworth-Pepin K."/>
            <person name="Delehaunty K."/>
            <person name="Markovic C."/>
            <person name="Minx P."/>
            <person name="Feng Y."/>
            <person name="Kremitzki C."/>
            <person name="Mitreva M."/>
            <person name="Glasscock J."/>
            <person name="Wylie T."/>
            <person name="Wohldmann P."/>
            <person name="Thiru P."/>
            <person name="Nhan M.N."/>
            <person name="Pohl C.S."/>
            <person name="Smith S.M."/>
            <person name="Hou S."/>
            <person name="Nefedov M."/>
            <person name="de Jong P.J."/>
            <person name="Renfree M.B."/>
            <person name="Mardis E.R."/>
            <person name="Wilson R.K."/>
        </authorList>
    </citation>
    <scope>NUCLEOTIDE SEQUENCE [LARGE SCALE GENOMIC DNA]</scope>
    <source>
        <strain evidence="3 4">Glennie</strain>
    </source>
</reference>
<sequence length="420" mass="45748">MTTKDVDQDGPDTERRQVNRLPPSVERSAMKSTPPTSQRVTPNLSFGTVTLTSKNRDGGGTVSPLRFKDQTSILYSIVAGLLAFLLVIAVLCTLWIWNRRKKQQVPYLRVTVLPMVSMTRSRHRAKNVYGLLPRRNERRGHHPPRNNRVFSTESLISGNSESRVPGHALPGLGRPLHLHRAWIHRGGGEISTYDNVPAPSDYENTLPIVVDDYDDVNSQTSAESTSLSSGDSRDYVNVPAAGDGAEIPAGASSSSPPNQPGSPEATSLSRQVGEGEGNPGDVEDYVNTWWSLRLKDPDQHEDGNGSSETSEDYVNVPDPAGEGDGQGRKLQDLGGSKDVAADPHLRTEEGSVTPDSDSMDYVNVPALEGSEDPETEAEEVHCEESEDYVNVPPGRDAEHVPDAKDLPVEQESDFPGQRTE</sequence>
<accession>A0A6I8NKW9</accession>
<feature type="compositionally biased region" description="Basic and acidic residues" evidence="1">
    <location>
        <begin position="339"/>
        <end position="349"/>
    </location>
</feature>
<dbReference type="InterPro" id="IPR031393">
    <property type="entry name" value="LAX"/>
</dbReference>
<name>A0A6I8NKW9_ORNAN</name>
<evidence type="ECO:0000256" key="1">
    <source>
        <dbReference type="SAM" id="MobiDB-lite"/>
    </source>
</evidence>
<feature type="compositionally biased region" description="Polar residues" evidence="1">
    <location>
        <begin position="30"/>
        <end position="43"/>
    </location>
</feature>
<dbReference type="PANTHER" id="PTHR24091:SF0">
    <property type="entry name" value="LYMPHOCYTE TRANSMEMBRANE ADAPTER 1"/>
    <property type="match status" value="1"/>
</dbReference>
<evidence type="ECO:0000313" key="4">
    <source>
        <dbReference type="Proteomes" id="UP000002279"/>
    </source>
</evidence>
<evidence type="ECO:0000256" key="2">
    <source>
        <dbReference type="SAM" id="Phobius"/>
    </source>
</evidence>
<dbReference type="OMA" id="RDYINVP"/>
<dbReference type="GO" id="GO:0006955">
    <property type="term" value="P:immune response"/>
    <property type="evidence" value="ECO:0000318"/>
    <property type="project" value="GO_Central"/>
</dbReference>
<protein>
    <recommendedName>
        <fullName evidence="5">Lymphocyte transmembrane adaptor 1</fullName>
    </recommendedName>
</protein>
<evidence type="ECO:0008006" key="5">
    <source>
        <dbReference type="Google" id="ProtNLM"/>
    </source>
</evidence>
<proteinExistence type="predicted"/>
<feature type="compositionally biased region" description="Basic and acidic residues" evidence="1">
    <location>
        <begin position="1"/>
        <end position="17"/>
    </location>
</feature>
<keyword evidence="2" id="KW-1133">Transmembrane helix</keyword>
<dbReference type="Pfam" id="PF15681">
    <property type="entry name" value="LAX"/>
    <property type="match status" value="1"/>
</dbReference>
<dbReference type="Ensembl" id="ENSOANT00000062994.1">
    <property type="protein sequence ID" value="ENSOANP00000041741.1"/>
    <property type="gene ID" value="ENSOANG00000041647.1"/>
</dbReference>
<feature type="region of interest" description="Disordered" evidence="1">
    <location>
        <begin position="296"/>
        <end position="420"/>
    </location>
</feature>
<feature type="region of interest" description="Disordered" evidence="1">
    <location>
        <begin position="218"/>
        <end position="284"/>
    </location>
</feature>
<dbReference type="PANTHER" id="PTHR24091">
    <property type="entry name" value="LYMPHOCYTE TRANSMEMBRANE ADAPTER 1"/>
    <property type="match status" value="1"/>
</dbReference>
<reference evidence="3" key="3">
    <citation type="submission" date="2025-09" db="UniProtKB">
        <authorList>
            <consortium name="Ensembl"/>
        </authorList>
    </citation>
    <scope>IDENTIFICATION</scope>
    <source>
        <strain evidence="3">Glennie</strain>
    </source>
</reference>
<feature type="region of interest" description="Disordered" evidence="1">
    <location>
        <begin position="1"/>
        <end position="43"/>
    </location>
</feature>
<dbReference type="GO" id="GO:0005886">
    <property type="term" value="C:plasma membrane"/>
    <property type="evidence" value="ECO:0000318"/>
    <property type="project" value="GO_Central"/>
</dbReference>
<dbReference type="GO" id="GO:0050851">
    <property type="term" value="P:antigen receptor-mediated signaling pathway"/>
    <property type="evidence" value="ECO:0000318"/>
    <property type="project" value="GO_Central"/>
</dbReference>
<reference evidence="3" key="2">
    <citation type="submission" date="2025-08" db="UniProtKB">
        <authorList>
            <consortium name="Ensembl"/>
        </authorList>
    </citation>
    <scope>IDENTIFICATION</scope>
    <source>
        <strain evidence="3">Glennie</strain>
    </source>
</reference>
<dbReference type="GeneTree" id="ENSGT00390000014063"/>
<dbReference type="InParanoid" id="A0A6I8NKW9"/>
<dbReference type="GO" id="GO:0035556">
    <property type="term" value="P:intracellular signal transduction"/>
    <property type="evidence" value="ECO:0000318"/>
    <property type="project" value="GO_Central"/>
</dbReference>
<dbReference type="Bgee" id="ENSOANG00000041647">
    <property type="expression patterns" value="Expressed in testis and 1 other cell type or tissue"/>
</dbReference>
<dbReference type="FunCoup" id="A0A6I8NKW9">
    <property type="interactions" value="172"/>
</dbReference>
<feature type="transmembrane region" description="Helical" evidence="2">
    <location>
        <begin position="73"/>
        <end position="97"/>
    </location>
</feature>
<dbReference type="Proteomes" id="UP000002279">
    <property type="component" value="Chromosome 7"/>
</dbReference>
<dbReference type="AlphaFoldDB" id="A0A6I8NKW9"/>
<keyword evidence="2" id="KW-0812">Transmembrane</keyword>